<sequence length="457" mass="50133">MSMVTSLLSRSISLFPNPKRPNPKLTFPLCSSSKPSNNGNSTAKTKTNTKRRRRGSYGGSRKSVIKKSFTQEQVIFETPLSDDPVVGIIGGGVSGLLCAATLEERGVRSTVFDTGMHGLGGRMATRVIDPQPLIFDHAAQFFTCDDKRFQKLVDRWLEEGFIREWKGKIGELEAGGNFTPMQDSRPRYIGVNGMRSLADSILNQSKLIGVVRPCWISKIEPLNGIWYLSEKDKLHGQFDAIRLDLSAIWALLAAFNDPLPLPKNMDFEGAFVNGVESLSWMGNNSRKLLHLGGGAPHCWTFFSTATYGKRNKVPQENIPNVTAEKVKQEMLHGVELALGLPKGGLQQPFYTRVQLWGAALPKNTPNVACIFDPLGRAGICGDWLLGSSVESAALSGMALANHIADYFENSGSNHDQFAIGLEDTFHKVHGPDIGQFPGIDVDSQKVDIDELQMVLTS</sequence>
<dbReference type="EMBL" id="SWLB01000011">
    <property type="protein sequence ID" value="KAF3333066.1"/>
    <property type="molecule type" value="Genomic_DNA"/>
</dbReference>
<reference evidence="2" key="1">
    <citation type="submission" date="2020-01" db="EMBL/GenBank/DDBJ databases">
        <title>Genome sequence of Kobresia littledalei, the first chromosome-level genome in the family Cyperaceae.</title>
        <authorList>
            <person name="Qu G."/>
        </authorList>
    </citation>
    <scope>NUCLEOTIDE SEQUENCE</scope>
    <source>
        <strain evidence="2">C.B.Clarke</strain>
        <tissue evidence="2">Leaf</tissue>
    </source>
</reference>
<proteinExistence type="predicted"/>
<keyword evidence="3" id="KW-1185">Reference proteome</keyword>
<accession>A0A833RBC1</accession>
<comment type="caution">
    <text evidence="2">The sequence shown here is derived from an EMBL/GenBank/DDBJ whole genome shotgun (WGS) entry which is preliminary data.</text>
</comment>
<evidence type="ECO:0000256" key="1">
    <source>
        <dbReference type="SAM" id="MobiDB-lite"/>
    </source>
</evidence>
<dbReference type="SUPFAM" id="SSF51905">
    <property type="entry name" value="FAD/NAD(P)-binding domain"/>
    <property type="match status" value="1"/>
</dbReference>
<gene>
    <name evidence="2" type="ORF">FCM35_KLT02643</name>
</gene>
<feature type="region of interest" description="Disordered" evidence="1">
    <location>
        <begin position="13"/>
        <end position="63"/>
    </location>
</feature>
<feature type="compositionally biased region" description="Low complexity" evidence="1">
    <location>
        <begin position="36"/>
        <end position="46"/>
    </location>
</feature>
<dbReference type="Proteomes" id="UP000623129">
    <property type="component" value="Unassembled WGS sequence"/>
</dbReference>
<protein>
    <submittedName>
        <fullName evidence="2">NAD(P)-binding Rossmann-like domain-containing protein</fullName>
    </submittedName>
</protein>
<dbReference type="AlphaFoldDB" id="A0A833RBC1"/>
<dbReference type="InterPro" id="IPR036188">
    <property type="entry name" value="FAD/NAD-bd_sf"/>
</dbReference>
<dbReference type="Gene3D" id="3.50.50.60">
    <property type="entry name" value="FAD/NAD(P)-binding domain"/>
    <property type="match status" value="1"/>
</dbReference>
<dbReference type="OrthoDB" id="417877at2759"/>
<dbReference type="Pfam" id="PF13450">
    <property type="entry name" value="NAD_binding_8"/>
    <property type="match status" value="1"/>
</dbReference>
<dbReference type="PANTHER" id="PTHR16128">
    <property type="entry name" value="FAD/NAD(P)-BINDING OXIDOREDUCTASE FAMILY PROTEIN"/>
    <property type="match status" value="1"/>
</dbReference>
<dbReference type="PANTHER" id="PTHR16128:SF8">
    <property type="entry name" value="EXPRESSED PROTEIN"/>
    <property type="match status" value="1"/>
</dbReference>
<dbReference type="Gene3D" id="3.90.660.10">
    <property type="match status" value="1"/>
</dbReference>
<name>A0A833RBC1_9POAL</name>
<evidence type="ECO:0000313" key="3">
    <source>
        <dbReference type="Proteomes" id="UP000623129"/>
    </source>
</evidence>
<organism evidence="2 3">
    <name type="scientific">Carex littledalei</name>
    <dbReference type="NCBI Taxonomy" id="544730"/>
    <lineage>
        <taxon>Eukaryota</taxon>
        <taxon>Viridiplantae</taxon>
        <taxon>Streptophyta</taxon>
        <taxon>Embryophyta</taxon>
        <taxon>Tracheophyta</taxon>
        <taxon>Spermatophyta</taxon>
        <taxon>Magnoliopsida</taxon>
        <taxon>Liliopsida</taxon>
        <taxon>Poales</taxon>
        <taxon>Cyperaceae</taxon>
        <taxon>Cyperoideae</taxon>
        <taxon>Cariceae</taxon>
        <taxon>Carex</taxon>
        <taxon>Carex subgen. Euthyceras</taxon>
    </lineage>
</organism>
<evidence type="ECO:0000313" key="2">
    <source>
        <dbReference type="EMBL" id="KAF3333066.1"/>
    </source>
</evidence>